<keyword evidence="1" id="KW-1133">Transmembrane helix</keyword>
<dbReference type="RefSeq" id="WP_380605720.1">
    <property type="nucleotide sequence ID" value="NZ_JBHSDU010000015.1"/>
</dbReference>
<organism evidence="2 3">
    <name type="scientific">Steroidobacter flavus</name>
    <dbReference type="NCBI Taxonomy" id="1842136"/>
    <lineage>
        <taxon>Bacteria</taxon>
        <taxon>Pseudomonadati</taxon>
        <taxon>Pseudomonadota</taxon>
        <taxon>Gammaproteobacteria</taxon>
        <taxon>Steroidobacterales</taxon>
        <taxon>Steroidobacteraceae</taxon>
        <taxon>Steroidobacter</taxon>
    </lineage>
</organism>
<evidence type="ECO:0008006" key="4">
    <source>
        <dbReference type="Google" id="ProtNLM"/>
    </source>
</evidence>
<name>A0ABV8T7L6_9GAMM</name>
<feature type="transmembrane region" description="Helical" evidence="1">
    <location>
        <begin position="79"/>
        <end position="103"/>
    </location>
</feature>
<feature type="transmembrane region" description="Helical" evidence="1">
    <location>
        <begin position="41"/>
        <end position="59"/>
    </location>
</feature>
<keyword evidence="1" id="KW-0812">Transmembrane</keyword>
<comment type="caution">
    <text evidence="2">The sequence shown here is derived from an EMBL/GenBank/DDBJ whole genome shotgun (WGS) entry which is preliminary data.</text>
</comment>
<dbReference type="EMBL" id="JBHSDU010000015">
    <property type="protein sequence ID" value="MFC4314499.1"/>
    <property type="molecule type" value="Genomic_DNA"/>
</dbReference>
<evidence type="ECO:0000313" key="3">
    <source>
        <dbReference type="Proteomes" id="UP001595904"/>
    </source>
</evidence>
<dbReference type="Proteomes" id="UP001595904">
    <property type="component" value="Unassembled WGS sequence"/>
</dbReference>
<keyword evidence="1" id="KW-0472">Membrane</keyword>
<accession>A0ABV8T7L6</accession>
<gene>
    <name evidence="2" type="ORF">ACFPN2_35865</name>
</gene>
<feature type="transmembrane region" description="Helical" evidence="1">
    <location>
        <begin position="115"/>
        <end position="136"/>
    </location>
</feature>
<proteinExistence type="predicted"/>
<evidence type="ECO:0000256" key="1">
    <source>
        <dbReference type="SAM" id="Phobius"/>
    </source>
</evidence>
<reference evidence="3" key="1">
    <citation type="journal article" date="2019" name="Int. J. Syst. Evol. Microbiol.">
        <title>The Global Catalogue of Microorganisms (GCM) 10K type strain sequencing project: providing services to taxonomists for standard genome sequencing and annotation.</title>
        <authorList>
            <consortium name="The Broad Institute Genomics Platform"/>
            <consortium name="The Broad Institute Genome Sequencing Center for Infectious Disease"/>
            <person name="Wu L."/>
            <person name="Ma J."/>
        </authorList>
    </citation>
    <scope>NUCLEOTIDE SEQUENCE [LARGE SCALE GENOMIC DNA]</scope>
    <source>
        <strain evidence="3">CGMCC 1.10759</strain>
    </source>
</reference>
<protein>
    <recommendedName>
        <fullName evidence="4">TRAP transporter small permease</fullName>
    </recommendedName>
</protein>
<sequence>MLTLFARFMVWGVASMAGIALFGVASRYLFVTRDLVVSARMVSAVFVGATAMALCIALLRTRVSVHVASPGPGRLAQRFVHLVKTLLGCFCMVVALTAARVLLTELSSAGPVEIGYSRVLSEMLFVSTLSGLWLFYRDLRSDKAGEQ</sequence>
<feature type="transmembrane region" description="Helical" evidence="1">
    <location>
        <begin position="9"/>
        <end position="29"/>
    </location>
</feature>
<evidence type="ECO:0000313" key="2">
    <source>
        <dbReference type="EMBL" id="MFC4314499.1"/>
    </source>
</evidence>
<keyword evidence="3" id="KW-1185">Reference proteome</keyword>